<evidence type="ECO:0000313" key="11">
    <source>
        <dbReference type="EMBL" id="PAE89823.1"/>
    </source>
</evidence>
<dbReference type="SUPFAM" id="SSF53597">
    <property type="entry name" value="Dihydrofolate reductase-like"/>
    <property type="match status" value="1"/>
</dbReference>
<accession>A0A268P253</accession>
<comment type="similarity">
    <text evidence="2 8 9">Belongs to the dihydrofolate reductase family.</text>
</comment>
<evidence type="ECO:0000256" key="9">
    <source>
        <dbReference type="RuleBase" id="RU004474"/>
    </source>
</evidence>
<dbReference type="CDD" id="cd00209">
    <property type="entry name" value="DHFR"/>
    <property type="match status" value="1"/>
</dbReference>
<comment type="caution">
    <text evidence="11">The sequence shown here is derived from an EMBL/GenBank/DDBJ whole genome shotgun (WGS) entry which is preliminary data.</text>
</comment>
<dbReference type="EMBL" id="NPCC01000006">
    <property type="protein sequence ID" value="PAE89823.1"/>
    <property type="molecule type" value="Genomic_DNA"/>
</dbReference>
<keyword evidence="4 8" id="KW-0554">One-carbon metabolism</keyword>
<evidence type="ECO:0000256" key="1">
    <source>
        <dbReference type="ARBA" id="ARBA00004903"/>
    </source>
</evidence>
<dbReference type="EC" id="1.5.1.3" evidence="3 8"/>
<evidence type="ECO:0000256" key="4">
    <source>
        <dbReference type="ARBA" id="ARBA00022563"/>
    </source>
</evidence>
<dbReference type="RefSeq" id="WP_063609000.1">
    <property type="nucleotide sequence ID" value="NZ_BOQS01000017.1"/>
</dbReference>
<dbReference type="Gene3D" id="3.40.430.10">
    <property type="entry name" value="Dihydrofolate Reductase, subunit A"/>
    <property type="match status" value="1"/>
</dbReference>
<protein>
    <recommendedName>
        <fullName evidence="3 8">Dihydrofolate reductase</fullName>
        <ecNumber evidence="3 8">1.5.1.3</ecNumber>
    </recommendedName>
</protein>
<dbReference type="GO" id="GO:0005829">
    <property type="term" value="C:cytosol"/>
    <property type="evidence" value="ECO:0007669"/>
    <property type="project" value="TreeGrafter"/>
</dbReference>
<dbReference type="AlphaFoldDB" id="A0A268P253"/>
<dbReference type="InterPro" id="IPR024072">
    <property type="entry name" value="DHFR-like_dom_sf"/>
</dbReference>
<dbReference type="GO" id="GO:0046452">
    <property type="term" value="P:dihydrofolate metabolic process"/>
    <property type="evidence" value="ECO:0007669"/>
    <property type="project" value="TreeGrafter"/>
</dbReference>
<dbReference type="UniPathway" id="UPA00077">
    <property type="reaction ID" value="UER00158"/>
</dbReference>
<dbReference type="InterPro" id="IPR001796">
    <property type="entry name" value="DHFR_dom"/>
</dbReference>
<comment type="pathway">
    <text evidence="1 8">Cofactor biosynthesis; tetrahydrofolate biosynthesis; 5,6,7,8-tetrahydrofolate from 7,8-dihydrofolate: step 1/1.</text>
</comment>
<proteinExistence type="inferred from homology"/>
<evidence type="ECO:0000256" key="6">
    <source>
        <dbReference type="ARBA" id="ARBA00023002"/>
    </source>
</evidence>
<dbReference type="PROSITE" id="PS00075">
    <property type="entry name" value="DHFR_1"/>
    <property type="match status" value="1"/>
</dbReference>
<dbReference type="Pfam" id="PF00186">
    <property type="entry name" value="DHFR_1"/>
    <property type="match status" value="1"/>
</dbReference>
<feature type="domain" description="DHFR" evidence="10">
    <location>
        <begin position="1"/>
        <end position="158"/>
    </location>
</feature>
<evidence type="ECO:0000256" key="3">
    <source>
        <dbReference type="ARBA" id="ARBA00012856"/>
    </source>
</evidence>
<dbReference type="PROSITE" id="PS51330">
    <property type="entry name" value="DHFR_2"/>
    <property type="match status" value="1"/>
</dbReference>
<dbReference type="PRINTS" id="PR00070">
    <property type="entry name" value="DHFR"/>
</dbReference>
<dbReference type="PANTHER" id="PTHR48069:SF3">
    <property type="entry name" value="DIHYDROFOLATE REDUCTASE"/>
    <property type="match status" value="1"/>
</dbReference>
<evidence type="ECO:0000256" key="5">
    <source>
        <dbReference type="ARBA" id="ARBA00022857"/>
    </source>
</evidence>
<dbReference type="GO" id="GO:0004146">
    <property type="term" value="F:dihydrofolate reductase activity"/>
    <property type="evidence" value="ECO:0007669"/>
    <property type="project" value="UniProtKB-EC"/>
</dbReference>
<dbReference type="InterPro" id="IPR017925">
    <property type="entry name" value="DHFR_CS"/>
</dbReference>
<evidence type="ECO:0000313" key="12">
    <source>
        <dbReference type="Proteomes" id="UP000216207"/>
    </source>
</evidence>
<dbReference type="Proteomes" id="UP000216207">
    <property type="component" value="Unassembled WGS sequence"/>
</dbReference>
<dbReference type="InterPro" id="IPR012259">
    <property type="entry name" value="DHFR"/>
</dbReference>
<comment type="catalytic activity">
    <reaction evidence="8">
        <text>(6S)-5,6,7,8-tetrahydrofolate + NADP(+) = 7,8-dihydrofolate + NADPH + H(+)</text>
        <dbReference type="Rhea" id="RHEA:15009"/>
        <dbReference type="ChEBI" id="CHEBI:15378"/>
        <dbReference type="ChEBI" id="CHEBI:57451"/>
        <dbReference type="ChEBI" id="CHEBI:57453"/>
        <dbReference type="ChEBI" id="CHEBI:57783"/>
        <dbReference type="ChEBI" id="CHEBI:58349"/>
        <dbReference type="EC" id="1.5.1.3"/>
    </reaction>
</comment>
<reference evidence="11 12" key="1">
    <citation type="submission" date="2017-07" db="EMBL/GenBank/DDBJ databases">
        <title>Isolation and whole genome analysis of endospore-forming bacteria from heroin.</title>
        <authorList>
            <person name="Kalinowski J."/>
            <person name="Ahrens B."/>
            <person name="Al-Dilaimi A."/>
            <person name="Winkler A."/>
            <person name="Wibberg D."/>
            <person name="Schleenbecker U."/>
            <person name="Ruckert C."/>
            <person name="Wolfel R."/>
            <person name="Grass G."/>
        </authorList>
    </citation>
    <scope>NUCLEOTIDE SEQUENCE [LARGE SCALE GENOMIC DNA]</scope>
    <source>
        <strain evidence="11 12">7539</strain>
    </source>
</reference>
<dbReference type="PANTHER" id="PTHR48069">
    <property type="entry name" value="DIHYDROFOLATE REDUCTASE"/>
    <property type="match status" value="1"/>
</dbReference>
<name>A0A268P253_SHOCL</name>
<keyword evidence="5 8" id="KW-0521">NADP</keyword>
<dbReference type="FunFam" id="3.40.430.10:FF:000001">
    <property type="entry name" value="Dihydrofolate reductase"/>
    <property type="match status" value="1"/>
</dbReference>
<evidence type="ECO:0000256" key="8">
    <source>
        <dbReference type="PIRNR" id="PIRNR000194"/>
    </source>
</evidence>
<dbReference type="PIRSF" id="PIRSF000194">
    <property type="entry name" value="DHFR"/>
    <property type="match status" value="1"/>
</dbReference>
<dbReference type="GO" id="GO:0006730">
    <property type="term" value="P:one-carbon metabolic process"/>
    <property type="evidence" value="ECO:0007669"/>
    <property type="project" value="UniProtKB-KW"/>
</dbReference>
<evidence type="ECO:0000259" key="10">
    <source>
        <dbReference type="PROSITE" id="PS51330"/>
    </source>
</evidence>
<sequence length="162" mass="18512">MIVFVYARDAHYGIGKDNGLPWHLPADLRHFKRTTTGQTIVMGRKTFDSMGGPLPNRNNVVLTRSRSFQAEGAEVIHSLDDVLQLSKQEAIYVIGGAEIFALLWDICDKHIVTVIDEKFEADTFVPPLSEQEWELVETVPGPIDEKNRYPHEYRTYVRKQAK</sequence>
<keyword evidence="6 8" id="KW-0560">Oxidoreductase</keyword>
<organism evidence="11 12">
    <name type="scientific">Shouchella clausii</name>
    <name type="common">Alkalihalobacillus clausii</name>
    <dbReference type="NCBI Taxonomy" id="79880"/>
    <lineage>
        <taxon>Bacteria</taxon>
        <taxon>Bacillati</taxon>
        <taxon>Bacillota</taxon>
        <taxon>Bacilli</taxon>
        <taxon>Bacillales</taxon>
        <taxon>Bacillaceae</taxon>
        <taxon>Shouchella</taxon>
    </lineage>
</organism>
<dbReference type="GO" id="GO:0046655">
    <property type="term" value="P:folic acid metabolic process"/>
    <property type="evidence" value="ECO:0007669"/>
    <property type="project" value="TreeGrafter"/>
</dbReference>
<evidence type="ECO:0000256" key="7">
    <source>
        <dbReference type="ARBA" id="ARBA00025067"/>
    </source>
</evidence>
<comment type="function">
    <text evidence="7 8">Key enzyme in folate metabolism. Catalyzes an essential reaction for de novo glycine and purine synthesis, and for DNA precursor synthesis.</text>
</comment>
<evidence type="ECO:0000256" key="2">
    <source>
        <dbReference type="ARBA" id="ARBA00009539"/>
    </source>
</evidence>
<dbReference type="GO" id="GO:0046654">
    <property type="term" value="P:tetrahydrofolate biosynthetic process"/>
    <property type="evidence" value="ECO:0007669"/>
    <property type="project" value="UniProtKB-UniPathway"/>
</dbReference>
<dbReference type="GO" id="GO:0070401">
    <property type="term" value="F:NADP+ binding"/>
    <property type="evidence" value="ECO:0007669"/>
    <property type="project" value="UniProtKB-ARBA"/>
</dbReference>
<gene>
    <name evidence="11" type="ORF">CHH72_06085</name>
</gene>